<name>A0A6G0WP65_9STRA</name>
<proteinExistence type="predicted"/>
<dbReference type="PANTHER" id="PTHR16231">
    <property type="entry name" value="COMM DOMAIN-CONTAINING PROTEIN 4-8 FAMILY MEMBER"/>
    <property type="match status" value="1"/>
</dbReference>
<reference evidence="1 2" key="1">
    <citation type="submission" date="2019-07" db="EMBL/GenBank/DDBJ databases">
        <title>Genomics analysis of Aphanomyces spp. identifies a new class of oomycete effector associated with host adaptation.</title>
        <authorList>
            <person name="Gaulin E."/>
        </authorList>
    </citation>
    <scope>NUCLEOTIDE SEQUENCE [LARGE SCALE GENOMIC DNA]</scope>
    <source>
        <strain evidence="1 2">ATCC 201684</strain>
    </source>
</reference>
<comment type="caution">
    <text evidence="1">The sequence shown here is derived from an EMBL/GenBank/DDBJ whole genome shotgun (WGS) entry which is preliminary data.</text>
</comment>
<evidence type="ECO:0008006" key="3">
    <source>
        <dbReference type="Google" id="ProtNLM"/>
    </source>
</evidence>
<dbReference type="EMBL" id="VJMJ01000167">
    <property type="protein sequence ID" value="KAF0729132.1"/>
    <property type="molecule type" value="Genomic_DNA"/>
</dbReference>
<protein>
    <recommendedName>
        <fullName evidence="3">COMM domain-containing protein</fullName>
    </recommendedName>
</protein>
<organism evidence="1 2">
    <name type="scientific">Aphanomyces euteiches</name>
    <dbReference type="NCBI Taxonomy" id="100861"/>
    <lineage>
        <taxon>Eukaryota</taxon>
        <taxon>Sar</taxon>
        <taxon>Stramenopiles</taxon>
        <taxon>Oomycota</taxon>
        <taxon>Saprolegniomycetes</taxon>
        <taxon>Saprolegniales</taxon>
        <taxon>Verrucalvaceae</taxon>
        <taxon>Aphanomyces</taxon>
    </lineage>
</organism>
<keyword evidence="2" id="KW-1185">Reference proteome</keyword>
<dbReference type="VEuPathDB" id="FungiDB:AeMF1_012092"/>
<dbReference type="PANTHER" id="PTHR16231:SF4">
    <property type="entry name" value="COMM DOMAIN-CONTAINING PROTEIN 4"/>
    <property type="match status" value="1"/>
</dbReference>
<accession>A0A6G0WP65</accession>
<evidence type="ECO:0000313" key="2">
    <source>
        <dbReference type="Proteomes" id="UP000481153"/>
    </source>
</evidence>
<sequence>MKFRFCGDVEPPTWLLAEIPCIAQSVSQHGVDLTVVTEAVILAITKAASYNEVLDHLVVAVGDVDAQAILVSMKWILVHAAKYDIREADLLTEVQQLGLPSEMARTIASIYHTHQQELRRHLRRADTLANAATPCKWQVSYNLASRSSPTLGAPSVELTLGNGPPMEIDARTFRVLYHELQAARALMQQSSHAL</sequence>
<evidence type="ECO:0000313" key="1">
    <source>
        <dbReference type="EMBL" id="KAF0729132.1"/>
    </source>
</evidence>
<dbReference type="InterPro" id="IPR047155">
    <property type="entry name" value="COMMD4/6/7/8"/>
</dbReference>
<dbReference type="Pfam" id="PF21672">
    <property type="entry name" value="COMM_HN"/>
    <property type="match status" value="1"/>
</dbReference>
<gene>
    <name evidence="1" type="ORF">Ae201684_013110</name>
</gene>
<dbReference type="AlphaFoldDB" id="A0A6G0WP65"/>
<dbReference type="Proteomes" id="UP000481153">
    <property type="component" value="Unassembled WGS sequence"/>
</dbReference>